<sequence>MSDLTSKSALELNKIFTSQQASAEEITQAFINRIEKLDKNINAFTSGLRLSVKNSGAMPML</sequence>
<dbReference type="Gene3D" id="3.90.1300.10">
    <property type="entry name" value="Amidase signature (AS) domain"/>
    <property type="match status" value="1"/>
</dbReference>
<evidence type="ECO:0000313" key="2">
    <source>
        <dbReference type="Proteomes" id="UP000321083"/>
    </source>
</evidence>
<reference evidence="1 2" key="2">
    <citation type="submission" date="2019-08" db="EMBL/GenBank/DDBJ databases">
        <authorList>
            <person name="Henke P."/>
        </authorList>
    </citation>
    <scope>NUCLEOTIDE SEQUENCE [LARGE SCALE GENOMIC DNA]</scope>
    <source>
        <strain evidence="1">Phe10_nw2017</strain>
    </source>
</reference>
<reference evidence="1 2" key="1">
    <citation type="submission" date="2019-08" db="EMBL/GenBank/DDBJ databases">
        <title>100 year-old enigma solved: identification of Planctomyces bekefii, the type genus and species of the phylum Planctomycetes.</title>
        <authorList>
            <person name="Svetlana D.N."/>
            <person name="Overmann J."/>
        </authorList>
    </citation>
    <scope>NUCLEOTIDE SEQUENCE [LARGE SCALE GENOMIC DNA]</scope>
    <source>
        <strain evidence="1">Phe10_nw2017</strain>
    </source>
</reference>
<dbReference type="SUPFAM" id="SSF75304">
    <property type="entry name" value="Amidase signature (AS) enzymes"/>
    <property type="match status" value="1"/>
</dbReference>
<dbReference type="Proteomes" id="UP000321083">
    <property type="component" value="Unassembled WGS sequence"/>
</dbReference>
<comment type="caution">
    <text evidence="1">The sequence shown here is derived from an EMBL/GenBank/DDBJ whole genome shotgun (WGS) entry which is preliminary data.</text>
</comment>
<proteinExistence type="predicted"/>
<feature type="non-terminal residue" evidence="1">
    <location>
        <position position="61"/>
    </location>
</feature>
<evidence type="ECO:0008006" key="3">
    <source>
        <dbReference type="Google" id="ProtNLM"/>
    </source>
</evidence>
<organism evidence="1 2">
    <name type="scientific">Planctomyces bekefii</name>
    <dbReference type="NCBI Taxonomy" id="1653850"/>
    <lineage>
        <taxon>Bacteria</taxon>
        <taxon>Pseudomonadati</taxon>
        <taxon>Planctomycetota</taxon>
        <taxon>Planctomycetia</taxon>
        <taxon>Planctomycetales</taxon>
        <taxon>Planctomycetaceae</taxon>
        <taxon>Planctomyces</taxon>
    </lineage>
</organism>
<protein>
    <recommendedName>
        <fullName evidence="3">Amidase domain-containing protein</fullName>
    </recommendedName>
</protein>
<gene>
    <name evidence="1" type="ORF">E3A20_18960</name>
</gene>
<keyword evidence="2" id="KW-1185">Reference proteome</keyword>
<evidence type="ECO:0000313" key="1">
    <source>
        <dbReference type="EMBL" id="TWW08974.1"/>
    </source>
</evidence>
<dbReference type="InterPro" id="IPR036928">
    <property type="entry name" value="AS_sf"/>
</dbReference>
<accession>A0A5C6M779</accession>
<dbReference type="AlphaFoldDB" id="A0A5C6M779"/>
<dbReference type="EMBL" id="SRHE01000433">
    <property type="protein sequence ID" value="TWW08974.1"/>
    <property type="molecule type" value="Genomic_DNA"/>
</dbReference>
<name>A0A5C6M779_9PLAN</name>